<dbReference type="EMBL" id="JBHUCO010000005">
    <property type="protein sequence ID" value="MFD1516802.1"/>
    <property type="molecule type" value="Genomic_DNA"/>
</dbReference>
<feature type="compositionally biased region" description="Basic and acidic residues" evidence="2">
    <location>
        <begin position="32"/>
        <end position="54"/>
    </location>
</feature>
<organism evidence="3 4">
    <name type="scientific">Pseudonocardia yunnanensis</name>
    <dbReference type="NCBI Taxonomy" id="58107"/>
    <lineage>
        <taxon>Bacteria</taxon>
        <taxon>Bacillati</taxon>
        <taxon>Actinomycetota</taxon>
        <taxon>Actinomycetes</taxon>
        <taxon>Pseudonocardiales</taxon>
        <taxon>Pseudonocardiaceae</taxon>
        <taxon>Pseudonocardia</taxon>
    </lineage>
</organism>
<keyword evidence="4" id="KW-1185">Reference proteome</keyword>
<reference evidence="4" key="1">
    <citation type="journal article" date="2019" name="Int. J. Syst. Evol. Microbiol.">
        <title>The Global Catalogue of Microorganisms (GCM) 10K type strain sequencing project: providing services to taxonomists for standard genome sequencing and annotation.</title>
        <authorList>
            <consortium name="The Broad Institute Genomics Platform"/>
            <consortium name="The Broad Institute Genome Sequencing Center for Infectious Disease"/>
            <person name="Wu L."/>
            <person name="Ma J."/>
        </authorList>
    </citation>
    <scope>NUCLEOTIDE SEQUENCE [LARGE SCALE GENOMIC DNA]</scope>
    <source>
        <strain evidence="4">CCM 7043</strain>
    </source>
</reference>
<comment type="caution">
    <text evidence="3">The sequence shown here is derived from an EMBL/GenBank/DDBJ whole genome shotgun (WGS) entry which is preliminary data.</text>
</comment>
<feature type="region of interest" description="Disordered" evidence="2">
    <location>
        <begin position="194"/>
        <end position="216"/>
    </location>
</feature>
<evidence type="ECO:0000256" key="2">
    <source>
        <dbReference type="SAM" id="MobiDB-lite"/>
    </source>
</evidence>
<feature type="region of interest" description="Disordered" evidence="2">
    <location>
        <begin position="239"/>
        <end position="274"/>
    </location>
</feature>
<dbReference type="RefSeq" id="WP_344725676.1">
    <property type="nucleotide sequence ID" value="NZ_BAAAUS010000034.1"/>
</dbReference>
<evidence type="ECO:0000313" key="3">
    <source>
        <dbReference type="EMBL" id="MFD1516802.1"/>
    </source>
</evidence>
<feature type="compositionally biased region" description="Low complexity" evidence="2">
    <location>
        <begin position="77"/>
        <end position="88"/>
    </location>
</feature>
<proteinExistence type="predicted"/>
<feature type="compositionally biased region" description="Basic and acidic residues" evidence="2">
    <location>
        <begin position="63"/>
        <end position="76"/>
    </location>
</feature>
<feature type="region of interest" description="Disordered" evidence="2">
    <location>
        <begin position="1"/>
        <end position="88"/>
    </location>
</feature>
<feature type="compositionally biased region" description="Basic and acidic residues" evidence="2">
    <location>
        <begin position="195"/>
        <end position="216"/>
    </location>
</feature>
<evidence type="ECO:0000256" key="1">
    <source>
        <dbReference type="SAM" id="Coils"/>
    </source>
</evidence>
<dbReference type="Proteomes" id="UP001597114">
    <property type="component" value="Unassembled WGS sequence"/>
</dbReference>
<keyword evidence="1" id="KW-0175">Coiled coil</keyword>
<feature type="coiled-coil region" evidence="1">
    <location>
        <begin position="114"/>
        <end position="141"/>
    </location>
</feature>
<evidence type="ECO:0000313" key="4">
    <source>
        <dbReference type="Proteomes" id="UP001597114"/>
    </source>
</evidence>
<evidence type="ECO:0008006" key="5">
    <source>
        <dbReference type="Google" id="ProtNLM"/>
    </source>
</evidence>
<gene>
    <name evidence="3" type="ORF">ACFSJD_04845</name>
</gene>
<protein>
    <recommendedName>
        <fullName evidence="5">Cellulose-binding protein</fullName>
    </recommendedName>
</protein>
<sequence length="274" mass="29817">MTISAQNPAHGVPNVQSAGTGGPSSGGASFDVVRRGYDRDQVDSQMRELRDRLASAEAARQGAEQHARATEKEMRARAAAQADAPMSQDSFGFRAEKILRLAEREAADVRNRAANEATALLEQARADAERHRHEVEQALIARSAELDQEATQRNVALQEREQQAAATLAAARDDAARITDDARHAADALVSEAQARAEEVRHRSEQDLKRRREAAEQELRRVEGLHESVRNEMGRLHKLLGAELTTGPETGPFGGDGADSPAARPVQRERSTVG</sequence>
<accession>A0ABW4EPF7</accession>
<name>A0ABW4EPF7_9PSEU</name>